<evidence type="ECO:0000313" key="11">
    <source>
        <dbReference type="Proteomes" id="UP000326546"/>
    </source>
</evidence>
<dbReference type="PANTHER" id="PTHR30489">
    <property type="entry name" value="LIPOPROTEIN-RELEASING SYSTEM TRANSMEMBRANE PROTEIN LOLE"/>
    <property type="match status" value="1"/>
</dbReference>
<feature type="domain" description="ABC3 transporter permease C-terminal" evidence="9">
    <location>
        <begin position="988"/>
        <end position="1101"/>
    </location>
</feature>
<comment type="similarity">
    <text evidence="2">Belongs to the ABC-4 integral membrane protein family. LolC/E subfamily.</text>
</comment>
<keyword evidence="6 8" id="KW-0472">Membrane</keyword>
<evidence type="ECO:0000313" key="10">
    <source>
        <dbReference type="EMBL" id="QFG67487.1"/>
    </source>
</evidence>
<feature type="transmembrane region" description="Helical" evidence="8">
    <location>
        <begin position="433"/>
        <end position="457"/>
    </location>
</feature>
<organism evidence="10 11">
    <name type="scientific">Ornithinimicrobium pratense</name>
    <dbReference type="NCBI Taxonomy" id="2593973"/>
    <lineage>
        <taxon>Bacteria</taxon>
        <taxon>Bacillati</taxon>
        <taxon>Actinomycetota</taxon>
        <taxon>Actinomycetes</taxon>
        <taxon>Micrococcales</taxon>
        <taxon>Ornithinimicrobiaceae</taxon>
        <taxon>Ornithinimicrobium</taxon>
    </lineage>
</organism>
<dbReference type="EMBL" id="CP044427">
    <property type="protein sequence ID" value="QFG67487.1"/>
    <property type="molecule type" value="Genomic_DNA"/>
</dbReference>
<dbReference type="PANTHER" id="PTHR30489:SF0">
    <property type="entry name" value="LIPOPROTEIN-RELEASING SYSTEM TRANSMEMBRANE PROTEIN LOLE"/>
    <property type="match status" value="1"/>
</dbReference>
<feature type="transmembrane region" description="Helical" evidence="8">
    <location>
        <begin position="261"/>
        <end position="284"/>
    </location>
</feature>
<keyword evidence="3" id="KW-1003">Cell membrane</keyword>
<dbReference type="KEGG" id="serw:FY030_00995"/>
<protein>
    <submittedName>
        <fullName evidence="10">FtsX-like permease family protein</fullName>
    </submittedName>
</protein>
<feature type="transmembrane region" description="Helical" evidence="8">
    <location>
        <begin position="383"/>
        <end position="406"/>
    </location>
</feature>
<keyword evidence="11" id="KW-1185">Reference proteome</keyword>
<evidence type="ECO:0000256" key="2">
    <source>
        <dbReference type="ARBA" id="ARBA00005236"/>
    </source>
</evidence>
<dbReference type="Pfam" id="PF02687">
    <property type="entry name" value="FtsX"/>
    <property type="match status" value="1"/>
</dbReference>
<evidence type="ECO:0000256" key="4">
    <source>
        <dbReference type="ARBA" id="ARBA00022692"/>
    </source>
</evidence>
<reference evidence="10 11" key="1">
    <citation type="submission" date="2019-09" db="EMBL/GenBank/DDBJ databases">
        <title>Serinicoccus pratensis sp. nov., isolated from meadow soil.</title>
        <authorList>
            <person name="Zhang W."/>
        </authorList>
    </citation>
    <scope>NUCLEOTIDE SEQUENCE [LARGE SCALE GENOMIC DNA]</scope>
    <source>
        <strain evidence="10 11">W204</strain>
    </source>
</reference>
<dbReference type="RefSeq" id="WP_158059885.1">
    <property type="nucleotide sequence ID" value="NZ_CP044427.1"/>
</dbReference>
<dbReference type="InterPro" id="IPR051447">
    <property type="entry name" value="Lipoprotein-release_system"/>
</dbReference>
<name>A0A5J6V1M1_9MICO</name>
<proteinExistence type="inferred from homology"/>
<dbReference type="GO" id="GO:0098797">
    <property type="term" value="C:plasma membrane protein complex"/>
    <property type="evidence" value="ECO:0007669"/>
    <property type="project" value="TreeGrafter"/>
</dbReference>
<evidence type="ECO:0000256" key="8">
    <source>
        <dbReference type="SAM" id="Phobius"/>
    </source>
</evidence>
<dbReference type="GO" id="GO:0044874">
    <property type="term" value="P:lipoprotein localization to outer membrane"/>
    <property type="evidence" value="ECO:0007669"/>
    <property type="project" value="TreeGrafter"/>
</dbReference>
<feature type="region of interest" description="Disordered" evidence="7">
    <location>
        <begin position="852"/>
        <end position="871"/>
    </location>
</feature>
<evidence type="ECO:0000256" key="6">
    <source>
        <dbReference type="ARBA" id="ARBA00023136"/>
    </source>
</evidence>
<keyword evidence="5 8" id="KW-1133">Transmembrane helix</keyword>
<gene>
    <name evidence="10" type="ORF">FY030_00995</name>
</gene>
<feature type="transmembrane region" description="Helical" evidence="8">
    <location>
        <begin position="343"/>
        <end position="363"/>
    </location>
</feature>
<feature type="transmembrane region" description="Helical" evidence="8">
    <location>
        <begin position="1083"/>
        <end position="1104"/>
    </location>
</feature>
<accession>A0A5J6V1M1</accession>
<feature type="transmembrane region" description="Helical" evidence="8">
    <location>
        <begin position="1037"/>
        <end position="1060"/>
    </location>
</feature>
<dbReference type="OrthoDB" id="3719151at2"/>
<feature type="transmembrane region" description="Helical" evidence="8">
    <location>
        <begin position="984"/>
        <end position="1010"/>
    </location>
</feature>
<evidence type="ECO:0000256" key="1">
    <source>
        <dbReference type="ARBA" id="ARBA00004651"/>
    </source>
</evidence>
<evidence type="ECO:0000256" key="3">
    <source>
        <dbReference type="ARBA" id="ARBA00022475"/>
    </source>
</evidence>
<evidence type="ECO:0000256" key="7">
    <source>
        <dbReference type="SAM" id="MobiDB-lite"/>
    </source>
</evidence>
<keyword evidence="4 8" id="KW-0812">Transmembrane</keyword>
<evidence type="ECO:0000256" key="5">
    <source>
        <dbReference type="ARBA" id="ARBA00022989"/>
    </source>
</evidence>
<feature type="transmembrane region" description="Helical" evidence="8">
    <location>
        <begin position="296"/>
        <end position="322"/>
    </location>
</feature>
<evidence type="ECO:0000259" key="9">
    <source>
        <dbReference type="Pfam" id="PF02687"/>
    </source>
</evidence>
<dbReference type="InterPro" id="IPR003838">
    <property type="entry name" value="ABC3_permease_C"/>
</dbReference>
<comment type="subcellular location">
    <subcellularLocation>
        <location evidence="1">Cell membrane</location>
        <topology evidence="1">Multi-pass membrane protein</topology>
    </subcellularLocation>
</comment>
<sequence>MQAIVGAFAPAPVDVGRTVVTEPRPAELDGEPLAGRVVLLGGPDLALDGEGSRVRDLVAVVDGAWPSPAGRDVPEQGSGALHVGAAQAWGLTVGDVVVVEGQEVELSATWEPVDPQDPYWFGDDLARTGQVDDDHGPLIVDEALARDIGAPFVRWSVRPDAAEISPEDLSVLASGAESLRNALRDVDGVGVRGLTVEGDLAPTAATAASNLATARALGVVPLSVLVLVTGLAVVQLARLLTTTREGQVQLLVARGAARHQVLLTGLLESSAVAVLGAGLGAAAASGVMQLVPGGDLVAGTVLTVALVTLAGVLLVLAAVASLQAGRLAGGQAVGDRSGRARAATALATLVLVLAAAGVAWWQLDRAGSPLVRRPDGTLTTDLVAGAAPALLLAAAAVVAAALLGPLSRAVELATRRSRSAGSHLASAQVSRHLTVYAVPVVLTVLAIGATTMAALYAGTSAQLRDDLANVTEGAPLRADMTRPPATIEPGIMPPPPMDLTSLTEIDEATLVWLDENARVGDLVVPLTAADTRGLDAVANRLAGHRSLVPTGLDQLRSEDGGEMPVAGAIEVPEGVETLTVELAVDRELDPWGVAYLESLQASNEQFVEALTSADLSREDELDPREMTVQELEQTAASLSEPTGVEIRLLVRDTATGVASMVPGTPVVVPGLEMTLDEDELTDITVDSTSASDTVHFALRPGRGVTIEAIEVVLLGSQQSHFGMGAVDWYLQNEVRLRLEGGSQDLLADTAAAWGSRDAMTPDQAADDLAERAANLEEGPFLRQLVEVQDDGSWWTTFESNHVSVEPVLDTDGATWTLQSHHSMTEDPTEGTRLTIAPGAEYVRPPNLGGVVPGGGVSDTEEDAATSGPRVPVALTPDAAAAAGLTVGDTLELTMSGQRRPAVLTDLVPAVPGRAQPQAALVDSTALGTLLATTQASLPWPSQVWATPAVPAEDAVAVLREQPELRAVTGPDSVTVTDATSAARLVFWVASAGAVLLALTGIAAVVATLVSGRRPEVAVLRALGMEPGAQARSRAAELAGVVLVAVLLGLAAGWLVSALVVPELASSTTQPGRVQLPAVLRLEAGPWAVLLASGAVVLGLLSVVLTRRVRDQALDHEYREEVR</sequence>
<dbReference type="Proteomes" id="UP000326546">
    <property type="component" value="Chromosome"/>
</dbReference>
<dbReference type="AlphaFoldDB" id="A0A5J6V1M1"/>
<feature type="transmembrane region" description="Helical" evidence="8">
    <location>
        <begin position="216"/>
        <end position="240"/>
    </location>
</feature>